<organism evidence="2 3">
    <name type="scientific">Glutamicibacter soli</name>
    <dbReference type="NCBI Taxonomy" id="453836"/>
    <lineage>
        <taxon>Bacteria</taxon>
        <taxon>Bacillati</taxon>
        <taxon>Actinomycetota</taxon>
        <taxon>Actinomycetes</taxon>
        <taxon>Micrococcales</taxon>
        <taxon>Micrococcaceae</taxon>
        <taxon>Glutamicibacter</taxon>
    </lineage>
</organism>
<feature type="non-terminal residue" evidence="2">
    <location>
        <position position="1"/>
    </location>
</feature>
<accession>A0A6L9GAJ2</accession>
<dbReference type="Proteomes" id="UP000477543">
    <property type="component" value="Unassembled WGS sequence"/>
</dbReference>
<dbReference type="EMBL" id="WYDN01000244">
    <property type="protein sequence ID" value="NAZ18129.1"/>
    <property type="molecule type" value="Genomic_DNA"/>
</dbReference>
<dbReference type="InterPro" id="IPR007296">
    <property type="entry name" value="DUF403"/>
</dbReference>
<evidence type="ECO:0000313" key="3">
    <source>
        <dbReference type="Proteomes" id="UP000477543"/>
    </source>
</evidence>
<proteinExistence type="predicted"/>
<feature type="domain" description="DUF403" evidence="1">
    <location>
        <begin position="3"/>
        <end position="72"/>
    </location>
</feature>
<name>A0A6L9GAJ2_9MICC</name>
<evidence type="ECO:0000259" key="1">
    <source>
        <dbReference type="Pfam" id="PF04168"/>
    </source>
</evidence>
<comment type="caution">
    <text evidence="2">The sequence shown here is derived from an EMBL/GenBank/DDBJ whole genome shotgun (WGS) entry which is preliminary data.</text>
</comment>
<gene>
    <name evidence="2" type="ORF">GT020_19065</name>
</gene>
<protein>
    <recommendedName>
        <fullName evidence="1">DUF403 domain-containing protein</fullName>
    </recommendedName>
</protein>
<reference evidence="2 3" key="1">
    <citation type="submission" date="2020-01" db="EMBL/GenBank/DDBJ databases">
        <title>Glutamicibacter soli M275.</title>
        <authorList>
            <person name="Meng X."/>
        </authorList>
    </citation>
    <scope>NUCLEOTIDE SEQUENCE [LARGE SCALE GENOMIC DNA]</scope>
    <source>
        <strain evidence="2 3">M275</strain>
    </source>
</reference>
<sequence>TSLYEAVWHLEGLARRYGDQVPTTARDKSREVLDRLQNQQIDTIFDDGLHEFLTWFITEIGNIATLTHQDYLRGGS</sequence>
<dbReference type="Pfam" id="PF04168">
    <property type="entry name" value="Alpha-E"/>
    <property type="match status" value="1"/>
</dbReference>
<dbReference type="AlphaFoldDB" id="A0A6L9GAJ2"/>
<evidence type="ECO:0000313" key="2">
    <source>
        <dbReference type="EMBL" id="NAZ18129.1"/>
    </source>
</evidence>